<dbReference type="GO" id="GO:0016758">
    <property type="term" value="F:hexosyltransferase activity"/>
    <property type="evidence" value="ECO:0007669"/>
    <property type="project" value="UniProtKB-ARBA"/>
</dbReference>
<dbReference type="PANTHER" id="PTHR22916:SF3">
    <property type="entry name" value="UDP-GLCNAC:BETAGAL BETA-1,3-N-ACETYLGLUCOSAMINYLTRANSFERASE-LIKE PROTEIN 1"/>
    <property type="match status" value="1"/>
</dbReference>
<dbReference type="SUPFAM" id="SSF53448">
    <property type="entry name" value="Nucleotide-diphospho-sugar transferases"/>
    <property type="match status" value="1"/>
</dbReference>
<dbReference type="Pfam" id="PF00535">
    <property type="entry name" value="Glycos_transf_2"/>
    <property type="match status" value="1"/>
</dbReference>
<dbReference type="AlphaFoldDB" id="A0A917IE93"/>
<reference evidence="2" key="2">
    <citation type="submission" date="2020-09" db="EMBL/GenBank/DDBJ databases">
        <authorList>
            <person name="Sun Q."/>
            <person name="Zhou Y."/>
        </authorList>
    </citation>
    <scope>NUCLEOTIDE SEQUENCE</scope>
    <source>
        <strain evidence="2">CGMCC 1.15794</strain>
    </source>
</reference>
<dbReference type="Proteomes" id="UP000657592">
    <property type="component" value="Unassembled WGS sequence"/>
</dbReference>
<comment type="caution">
    <text evidence="2">The sequence shown here is derived from an EMBL/GenBank/DDBJ whole genome shotgun (WGS) entry which is preliminary data.</text>
</comment>
<dbReference type="Gene3D" id="3.40.50.2000">
    <property type="entry name" value="Glycogen Phosphorylase B"/>
    <property type="match status" value="2"/>
</dbReference>
<proteinExistence type="predicted"/>
<protein>
    <recommendedName>
        <fullName evidence="1">Glycosyltransferase 2-like domain-containing protein</fullName>
    </recommendedName>
</protein>
<dbReference type="Gene3D" id="3.90.550.10">
    <property type="entry name" value="Spore Coat Polysaccharide Biosynthesis Protein SpsA, Chain A"/>
    <property type="match status" value="1"/>
</dbReference>
<dbReference type="SUPFAM" id="SSF53756">
    <property type="entry name" value="UDP-Glycosyltransferase/glycogen phosphorylase"/>
    <property type="match status" value="1"/>
</dbReference>
<reference evidence="2" key="1">
    <citation type="journal article" date="2014" name="Int. J. Syst. Evol. Microbiol.">
        <title>Complete genome sequence of Corynebacterium casei LMG S-19264T (=DSM 44701T), isolated from a smear-ripened cheese.</title>
        <authorList>
            <consortium name="US DOE Joint Genome Institute (JGI-PGF)"/>
            <person name="Walter F."/>
            <person name="Albersmeier A."/>
            <person name="Kalinowski J."/>
            <person name="Ruckert C."/>
        </authorList>
    </citation>
    <scope>NUCLEOTIDE SEQUENCE</scope>
    <source>
        <strain evidence="2">CGMCC 1.15794</strain>
    </source>
</reference>
<gene>
    <name evidence="2" type="ORF">GCM10010921_07580</name>
</gene>
<sequence length="914" mass="101458">MPSGAPRQPSVAIIVPVYNVEKWLPECLDSIAGQDYANWTATVVIDGSPDGSEQIARRYAEEDPRFTVVSVPNGGLGSARNVGLRHSAGDYVFFVDSDDTVPRDAISSLVDAAARTGADIVAGFAEDFGESWIPSRYWTQTGPLYNGAETTFSAESVPAFLQDHVVWNKLYARAHLDTHGLDFPPRVHCEDMVFSARAALLAQRITVVPRLVYRHRRHDQAISASYTRAKTLSDWLEQSAQTIQWIERLGSPHSLSRYLTSFVRGQWWTRARGIDEITDDDLISRLQNLTITVRSRLDDQARAELGPWLRACIDFFAESEPRLFTDERWAGNPLRLDFGRVEGEVDAALEIAAQLSRGGQADRAMSQALVAERVLRPVADGFVAGEPALLARIAQVYERLGEPRYLIEILGAGDDGGIGPLIERFLREQGRLSAQIHAVKREPRGVVLRGTWVPTAGAHRATTATLVLQSTADGAKAYVPVTWTGPREAGDWRWQAVLPEELLAPETPIRIEIKLEERGAPRGRGPAEPTPSVLHEVVGPARTLSFPRYFFRVDRQERRVFVFPAWRDNPFTTMLQLELFARGYVLRGSSDLAAFVEELTSPFHRGVVHIQWPSTVTDGAVSELDAERRVDEFVGALRTAKQLGRPILWTVHNILPHDTAYHAPAVRLHAELAGLADAVHIMNSRTADVAADMYRLPEEKIVEIPHPSYAGIYGSELEREHARALLGADAESTAVLFFGQLRPYKGLDQLVEAMTTLARRRTDVQLLLAGKPFPGTEQVLERIDRSSLRATCAARFVPDDEVAQWFCAADLLVLPHRAVLNSGTLHLGATFGVPSVLPDEPHLRADFGDEEWVRFFDPSRPSESIAELVDQDWYRSTDVRESARAFARSRLPITTSRRFADLVEAMAGGGGVTK</sequence>
<evidence type="ECO:0000313" key="3">
    <source>
        <dbReference type="Proteomes" id="UP000657592"/>
    </source>
</evidence>
<dbReference type="InterPro" id="IPR001173">
    <property type="entry name" value="Glyco_trans_2-like"/>
</dbReference>
<dbReference type="CDD" id="cd00761">
    <property type="entry name" value="Glyco_tranf_GTA_type"/>
    <property type="match status" value="1"/>
</dbReference>
<evidence type="ECO:0000313" key="2">
    <source>
        <dbReference type="EMBL" id="GGH37593.1"/>
    </source>
</evidence>
<dbReference type="EMBL" id="BMJY01000002">
    <property type="protein sequence ID" value="GGH37593.1"/>
    <property type="molecule type" value="Genomic_DNA"/>
</dbReference>
<dbReference type="Pfam" id="PF13692">
    <property type="entry name" value="Glyco_trans_1_4"/>
    <property type="match status" value="1"/>
</dbReference>
<name>A0A917IE93_9MICO</name>
<dbReference type="PANTHER" id="PTHR22916">
    <property type="entry name" value="GLYCOSYLTRANSFERASE"/>
    <property type="match status" value="1"/>
</dbReference>
<dbReference type="InterPro" id="IPR029044">
    <property type="entry name" value="Nucleotide-diphossugar_trans"/>
</dbReference>
<keyword evidence="3" id="KW-1185">Reference proteome</keyword>
<accession>A0A917IE93</accession>
<feature type="domain" description="Glycosyltransferase 2-like" evidence="1">
    <location>
        <begin position="13"/>
        <end position="131"/>
    </location>
</feature>
<dbReference type="RefSeq" id="WP_188754918.1">
    <property type="nucleotide sequence ID" value="NZ_BMJY01000002.1"/>
</dbReference>
<evidence type="ECO:0000259" key="1">
    <source>
        <dbReference type="Pfam" id="PF00535"/>
    </source>
</evidence>
<organism evidence="2 3">
    <name type="scientific">Microbacterium album</name>
    <dbReference type="NCBI Taxonomy" id="2053191"/>
    <lineage>
        <taxon>Bacteria</taxon>
        <taxon>Bacillati</taxon>
        <taxon>Actinomycetota</taxon>
        <taxon>Actinomycetes</taxon>
        <taxon>Micrococcales</taxon>
        <taxon>Microbacteriaceae</taxon>
        <taxon>Microbacterium</taxon>
    </lineage>
</organism>